<dbReference type="RefSeq" id="WP_221272666.1">
    <property type="nucleotide sequence ID" value="NZ_AP024820.1"/>
</dbReference>
<sequence length="254" mass="29114">MYVFENIDQFLKDFQRGLDSDTTLKLAALKVEQQAKQQPPKANTPQQPPTINATQKAQIQSAHGMLAPFFENKTPQHNFTEVKLVDTILSKTNTEVIALFEIIGGTEKDFYRAQEHKTYIEKFKKDGQEYFTHVFSNPQDFLENFGNNAKPPHTIGAITPKGKGKKGTTHTFNTAQLITYIKSPNTKRVGALFKLIEPSPKDLENAKLYQEKIYIDYFKKSVPKCDAPDYFVYVFESMQELQKWIEKYSQEATA</sequence>
<keyword evidence="2" id="KW-1185">Reference proteome</keyword>
<geneLocation type="plasmid" evidence="1 2">
    <name>pNHP190012_1</name>
</geneLocation>
<evidence type="ECO:0000313" key="2">
    <source>
        <dbReference type="Proteomes" id="UP000826146"/>
    </source>
</evidence>
<gene>
    <name evidence="1" type="ORF">NHP190012_16400</name>
</gene>
<name>A0ABM7SI11_9HELI</name>
<keyword evidence="1" id="KW-0614">Plasmid</keyword>
<dbReference type="Proteomes" id="UP000826146">
    <property type="component" value="Plasmid pNHP190012_1"/>
</dbReference>
<organism evidence="1 2">
    <name type="scientific">Helicobacter gastrofelis</name>
    <dbReference type="NCBI Taxonomy" id="2849642"/>
    <lineage>
        <taxon>Bacteria</taxon>
        <taxon>Pseudomonadati</taxon>
        <taxon>Campylobacterota</taxon>
        <taxon>Epsilonproteobacteria</taxon>
        <taxon>Campylobacterales</taxon>
        <taxon>Helicobacteraceae</taxon>
        <taxon>Helicobacter</taxon>
    </lineage>
</organism>
<dbReference type="EMBL" id="AP024820">
    <property type="protein sequence ID" value="BCZ19998.1"/>
    <property type="molecule type" value="Genomic_DNA"/>
</dbReference>
<protein>
    <submittedName>
        <fullName evidence="1">Uncharacterized protein</fullName>
    </submittedName>
</protein>
<proteinExistence type="predicted"/>
<accession>A0ABM7SI11</accession>
<evidence type="ECO:0000313" key="1">
    <source>
        <dbReference type="EMBL" id="BCZ19998.1"/>
    </source>
</evidence>
<reference evidence="1 2" key="1">
    <citation type="submission" date="2021-07" db="EMBL/GenBank/DDBJ databases">
        <title>Novel Helicobacter sp. Isolated from a cat.</title>
        <authorList>
            <person name="Rimbara E."/>
            <person name="Suzuki M."/>
        </authorList>
    </citation>
    <scope>NUCLEOTIDE SEQUENCE [LARGE SCALE GENOMIC DNA]</scope>
    <source>
        <strain evidence="2">NHP19-012</strain>
        <plasmid evidence="1 2">pNHP190012_1</plasmid>
    </source>
</reference>